<name>A0ABP7FZ74_9MICO</name>
<evidence type="ECO:0000256" key="2">
    <source>
        <dbReference type="ARBA" id="ARBA00023326"/>
    </source>
</evidence>
<keyword evidence="4" id="KW-0472">Membrane</keyword>
<evidence type="ECO:0000259" key="5">
    <source>
        <dbReference type="PROSITE" id="PS50853"/>
    </source>
</evidence>
<keyword evidence="4" id="KW-0812">Transmembrane</keyword>
<dbReference type="InterPro" id="IPR036116">
    <property type="entry name" value="FN3_sf"/>
</dbReference>
<dbReference type="PROSITE" id="PS50853">
    <property type="entry name" value="FN3"/>
    <property type="match status" value="2"/>
</dbReference>
<feature type="region of interest" description="Disordered" evidence="3">
    <location>
        <begin position="372"/>
        <end position="391"/>
    </location>
</feature>
<dbReference type="SUPFAM" id="SSF49265">
    <property type="entry name" value="Fibronectin type III"/>
    <property type="match status" value="2"/>
</dbReference>
<dbReference type="InterPro" id="IPR013783">
    <property type="entry name" value="Ig-like_fold"/>
</dbReference>
<dbReference type="Proteomes" id="UP001501004">
    <property type="component" value="Unassembled WGS sequence"/>
</dbReference>
<protein>
    <submittedName>
        <fullName evidence="6">Ig-like domain-containing protein</fullName>
    </submittedName>
</protein>
<dbReference type="NCBIfam" id="NF012211">
    <property type="entry name" value="tand_rpt_95"/>
    <property type="match status" value="2"/>
</dbReference>
<feature type="domain" description="Fibronectin type-III" evidence="5">
    <location>
        <begin position="1573"/>
        <end position="1679"/>
    </location>
</feature>
<dbReference type="RefSeq" id="WP_344756945.1">
    <property type="nucleotide sequence ID" value="NZ_BAABAE010000003.1"/>
</dbReference>
<keyword evidence="4" id="KW-1133">Transmembrane helix</keyword>
<keyword evidence="7" id="KW-1185">Reference proteome</keyword>
<accession>A0ABP7FZ74</accession>
<sequence>MLKTWLKAHRSFVTTAASVIAIVAVVVTTAVVSTGYPAQKVELNDASVWVSNGAKQYIGRANTEIMELNTVVASDSSELDVVQGGSTVLLFDEGSSKADIVDPATSTILDSVPMPTTAPRLFLAGDNVVVADGDGQVWIVAAADFEHFDPETQPNLSLGGESVFAMGEEGRLIAYSQAAGLVYLIDAAGTGTVAETHELTFGDVTSTLSVTLVGSSWAVFDSTTRLIVVDGTTTDLSGLIGRGDQSRLQEPAASGDGVLVAFPGGLLSVPASGDPVQQVVTGQTGLAAAPIVVNGCAYAAWSGGTAWRSCVGEAEPTTLTLRSMPLGAARLMFESNGDRVVLNDPRGGGSWAVQESGQLIDNWDALEQVQQEQEEVSDDNLDTPPDYEKLQQPPVAVDDEFGARPGRSAILPVLLNDYDSNGDVLVVSHLSELPESMGRLDLVNNAQQVQLTLPEGARGTVSFGYTITDGRGGEAQANVVVTVRQPDENSPPEQVRRSRTVVAQGGRATVEVLGDWVDPDGDSMYLAGAATGAPDIASFQPNGTVVFIEGGAAGSSRSVALVVTDGTEQGSGNLAITVSPAGDVPILTDPFVVLAYADQEVTVHPLAHVRGGTGTIRLSSVPSRTGADISVSADSGTFRFSSSQARTFNLEYVVTDGEQTATGVVRIDVASPPDANTRPITVPKTVFVKSASSETVDIAGSDIDPAGGVLLVTGISNLAAGAGIKAEILEQRSVRVTLTAPQDGGPVTFNYRVTNGLAESEGSITVVEIPRPVRLQPPIATDDTISVRVGSAIDIPVLENDIQPDGEALTLDPQLTSGLSGDSGLLFASGNILRYLAPDKPGNFTASYSVSGPDGQVAQAQVNIAVRESVEATNGAPVPVTVVGRVLAGEKVAIRIPLSGTDPDGDSVQLLGQETNPEKGAVTPIGSDGFSYEAGDYSAGTDSFTYTVIDALGARATGIVRIGISPRTDGARNPVAIADEVAMRPGGTITIQVLANDSDPDGSELTVTEVSPTNDQDVVAETDGTVITAKPPSAPGQYGLVYVIQNEFGGTSSNFVTITVSEDAPLARPIANDTVLTLTDILGRDTIDANVLSNVFFAGGPVSSLGVQLLSGYDSGVSVTAGKRITVTVGDKRQIVPFAVVNPDDPAIVSYAFLWVPGYDDALPQVNRKARPLTVASESTLIIPINDNVIAIGGTKVRLTDSTTVRATHSDGSSLVVDDQTLSFRSADKYFGPASISFEVTDGTSADDPNGRRATLVLPINVTPRENQPPVFNGAVIDFEPAQEKVIDLLRLTDYPYPDDIDELAYTAIAPLPVGFSYTLTGQSLTIRANENAVKGSTTALILGVRDDLEDGKAGRIVLNVVASSRPLASPVADSAVTPRGATTIVDVLANDVAANPFPGEPLTVVGIRGIDGASLPPGVAITPSADLSSLSVTVSKEAPAQDINLQYQVADATQDPDRYVWGTVKLQIQDVPDPVTGVRVAAFSNETLVIAWSPGPFNNSPITGYEVTATRVDTGAVVGVTPCAVTNGCAIRTSGNGPANQVRVSVVAINSIGPSEPAFVGFPVWSDILPSAPTGLTVVPTDVAPAGGSLAIDWSPVPDPSPGTPVVGYTVRIIGAGVDISRLVPANSTALDFGNTGGQLVPDTSYSVTVYARNSAQVAGEGSWLRNPAVAVTAVGPPSHTAGGVVGVVVNGLGHIQVSWGASNPQGAPGVTYSVGRFDAGAELPQECRTPNPGSGSATISGLSWTDTTVRDQHSYRYVVYADNGYYCTPTASGEILTMQAPGKASGSIALAPHDGQWDIQVGADLSVASLTAAKFQYQVNGAGDWQDVVEGQWLTSIANSAVYGNPMTVRFRGCRDLAGQFCGEASDGATLTPVDTRASLLSCVVGEQVVASPPTNAGAPIVTYRYSFDRGAGFSAYSEDATVPEPIVPVVSQTLVRVKAVVDFGSAAPEHPGNPYTDPGFVEGACTP</sequence>
<dbReference type="SMART" id="SM00060">
    <property type="entry name" value="FN3"/>
    <property type="match status" value="2"/>
</dbReference>
<dbReference type="Gene3D" id="2.60.40.10">
    <property type="entry name" value="Immunoglobulins"/>
    <property type="match status" value="2"/>
</dbReference>
<dbReference type="Gene3D" id="2.60.40.2810">
    <property type="match status" value="1"/>
</dbReference>
<dbReference type="Pfam" id="PF17963">
    <property type="entry name" value="Big_9"/>
    <property type="match status" value="5"/>
</dbReference>
<evidence type="ECO:0000313" key="7">
    <source>
        <dbReference type="Proteomes" id="UP001501004"/>
    </source>
</evidence>
<evidence type="ECO:0000256" key="3">
    <source>
        <dbReference type="SAM" id="MobiDB-lite"/>
    </source>
</evidence>
<proteinExistence type="predicted"/>
<gene>
    <name evidence="6" type="ORF">GCM10022239_23860</name>
</gene>
<reference evidence="7" key="1">
    <citation type="journal article" date="2019" name="Int. J. Syst. Evol. Microbiol.">
        <title>The Global Catalogue of Microorganisms (GCM) 10K type strain sequencing project: providing services to taxonomists for standard genome sequencing and annotation.</title>
        <authorList>
            <consortium name="The Broad Institute Genomics Platform"/>
            <consortium name="The Broad Institute Genome Sequencing Center for Infectious Disease"/>
            <person name="Wu L."/>
            <person name="Ma J."/>
        </authorList>
    </citation>
    <scope>NUCLEOTIDE SEQUENCE [LARGE SCALE GENOMIC DNA]</scope>
    <source>
        <strain evidence="7">JCM 16949</strain>
    </source>
</reference>
<feature type="domain" description="Fibronectin type-III" evidence="5">
    <location>
        <begin position="1475"/>
        <end position="1572"/>
    </location>
</feature>
<organism evidence="6 7">
    <name type="scientific">Leifsonella bigeumensis</name>
    <dbReference type="NCBI Taxonomy" id="433643"/>
    <lineage>
        <taxon>Bacteria</taxon>
        <taxon>Bacillati</taxon>
        <taxon>Actinomycetota</taxon>
        <taxon>Actinomycetes</taxon>
        <taxon>Micrococcales</taxon>
        <taxon>Microbacteriaceae</taxon>
        <taxon>Leifsonella</taxon>
    </lineage>
</organism>
<comment type="caution">
    <text evidence="6">The sequence shown here is derived from an EMBL/GenBank/DDBJ whole genome shotgun (WGS) entry which is preliminary data.</text>
</comment>
<keyword evidence="1" id="KW-0326">Glycosidase</keyword>
<keyword evidence="2" id="KW-0119">Carbohydrate metabolism</keyword>
<dbReference type="CDD" id="cd00063">
    <property type="entry name" value="FN3"/>
    <property type="match status" value="2"/>
</dbReference>
<evidence type="ECO:0000313" key="6">
    <source>
        <dbReference type="EMBL" id="GAA3747577.1"/>
    </source>
</evidence>
<dbReference type="SUPFAM" id="SSF50969">
    <property type="entry name" value="YVTN repeat-like/Quinoprotein amine dehydrogenase"/>
    <property type="match status" value="1"/>
</dbReference>
<dbReference type="InterPro" id="IPR003961">
    <property type="entry name" value="FN3_dom"/>
</dbReference>
<keyword evidence="2" id="KW-0624">Polysaccharide degradation</keyword>
<dbReference type="EMBL" id="BAABAE010000003">
    <property type="protein sequence ID" value="GAA3747577.1"/>
    <property type="molecule type" value="Genomic_DNA"/>
</dbReference>
<keyword evidence="1" id="KW-0378">Hydrolase</keyword>
<evidence type="ECO:0000256" key="4">
    <source>
        <dbReference type="SAM" id="Phobius"/>
    </source>
</evidence>
<feature type="compositionally biased region" description="Acidic residues" evidence="3">
    <location>
        <begin position="372"/>
        <end position="381"/>
    </location>
</feature>
<feature type="transmembrane region" description="Helical" evidence="4">
    <location>
        <begin position="12"/>
        <end position="36"/>
    </location>
</feature>
<evidence type="ECO:0000256" key="1">
    <source>
        <dbReference type="ARBA" id="ARBA00023295"/>
    </source>
</evidence>
<dbReference type="InterPro" id="IPR011044">
    <property type="entry name" value="Quino_amine_DH_bsu"/>
</dbReference>